<name>A0A9K3GKM2_9EUKA</name>
<organism evidence="2 3">
    <name type="scientific">Kipferlia bialata</name>
    <dbReference type="NCBI Taxonomy" id="797122"/>
    <lineage>
        <taxon>Eukaryota</taxon>
        <taxon>Metamonada</taxon>
        <taxon>Carpediemonas-like organisms</taxon>
        <taxon>Kipferlia</taxon>
    </lineage>
</organism>
<evidence type="ECO:0000256" key="1">
    <source>
        <dbReference type="SAM" id="MobiDB-lite"/>
    </source>
</evidence>
<reference evidence="2 3" key="1">
    <citation type="journal article" date="2018" name="PLoS ONE">
        <title>The draft genome of Kipferlia bialata reveals reductive genome evolution in fornicate parasites.</title>
        <authorList>
            <person name="Tanifuji G."/>
            <person name="Takabayashi S."/>
            <person name="Kume K."/>
            <person name="Takagi M."/>
            <person name="Nakayama T."/>
            <person name="Kamikawa R."/>
            <person name="Inagaki Y."/>
            <person name="Hashimoto T."/>
        </authorList>
    </citation>
    <scope>NUCLEOTIDE SEQUENCE [LARGE SCALE GENOMIC DNA]</scope>
    <source>
        <strain evidence="2">NY0173</strain>
    </source>
</reference>
<gene>
    <name evidence="2" type="ORF">KIPB_007473</name>
</gene>
<protein>
    <submittedName>
        <fullName evidence="2">Uncharacterized protein</fullName>
    </submittedName>
</protein>
<proteinExistence type="predicted"/>
<feature type="compositionally biased region" description="Polar residues" evidence="1">
    <location>
        <begin position="16"/>
        <end position="26"/>
    </location>
</feature>
<feature type="compositionally biased region" description="Gly residues" evidence="1">
    <location>
        <begin position="1"/>
        <end position="15"/>
    </location>
</feature>
<dbReference type="AlphaFoldDB" id="A0A9K3GKM2"/>
<evidence type="ECO:0000313" key="2">
    <source>
        <dbReference type="EMBL" id="GIQ85751.1"/>
    </source>
</evidence>
<dbReference type="EMBL" id="BDIP01002116">
    <property type="protein sequence ID" value="GIQ85751.1"/>
    <property type="molecule type" value="Genomic_DNA"/>
</dbReference>
<comment type="caution">
    <text evidence="2">The sequence shown here is derived from an EMBL/GenBank/DDBJ whole genome shotgun (WGS) entry which is preliminary data.</text>
</comment>
<feature type="compositionally biased region" description="Polar residues" evidence="1">
    <location>
        <begin position="33"/>
        <end position="44"/>
    </location>
</feature>
<feature type="region of interest" description="Disordered" evidence="1">
    <location>
        <begin position="1"/>
        <end position="91"/>
    </location>
</feature>
<dbReference type="Proteomes" id="UP000265618">
    <property type="component" value="Unassembled WGS sequence"/>
</dbReference>
<sequence length="235" mass="24805">MGGDQGMDGGEGVTSGYGTSYPQSHRPSGIPSRPQSATQRQSPLLTHRPHLFLDKTPPTPVRASPVSPFRSVPASPSHFGQAPYGNSGQTPFGHPCHGGAYSPMGVAGATVGAVGLSGSPAMHRCSVESPSLPPHSPYMQTHVSPSPSPVVYIERECVSDRVGMDIDMERPPIPRPQREYVVQEPPSPMLAHPAQPAPVSAISYGKTRPTDGMPEAGAAPTPWFTSQCPAAKRRF</sequence>
<feature type="region of interest" description="Disordered" evidence="1">
    <location>
        <begin position="189"/>
        <end position="235"/>
    </location>
</feature>
<keyword evidence="3" id="KW-1185">Reference proteome</keyword>
<accession>A0A9K3GKM2</accession>
<evidence type="ECO:0000313" key="3">
    <source>
        <dbReference type="Proteomes" id="UP000265618"/>
    </source>
</evidence>